<reference evidence="1" key="1">
    <citation type="submission" date="2022-08" db="EMBL/GenBank/DDBJ databases">
        <title>Nisaea acidiphila sp. nov., isolated from a marine algal debris and emended description of the genus Nisaea Urios et al. 2008.</title>
        <authorList>
            <person name="Kwon K."/>
        </authorList>
    </citation>
    <scope>NUCLEOTIDE SEQUENCE</scope>
    <source>
        <strain evidence="1">MEBiC11861</strain>
    </source>
</reference>
<dbReference type="Proteomes" id="UP001060336">
    <property type="component" value="Chromosome"/>
</dbReference>
<protein>
    <submittedName>
        <fullName evidence="1">Uncharacterized protein</fullName>
    </submittedName>
</protein>
<evidence type="ECO:0000313" key="1">
    <source>
        <dbReference type="EMBL" id="UUX48416.1"/>
    </source>
</evidence>
<accession>A0A9J7ALR7</accession>
<proteinExistence type="predicted"/>
<keyword evidence="2" id="KW-1185">Reference proteome</keyword>
<dbReference type="AlphaFoldDB" id="A0A9J7ALR7"/>
<organism evidence="1 2">
    <name type="scientific">Nisaea acidiphila</name>
    <dbReference type="NCBI Taxonomy" id="1862145"/>
    <lineage>
        <taxon>Bacteria</taxon>
        <taxon>Pseudomonadati</taxon>
        <taxon>Pseudomonadota</taxon>
        <taxon>Alphaproteobacteria</taxon>
        <taxon>Rhodospirillales</taxon>
        <taxon>Thalassobaculaceae</taxon>
        <taxon>Nisaea</taxon>
    </lineage>
</organism>
<name>A0A9J7ALR7_9PROT</name>
<dbReference type="EMBL" id="CP102480">
    <property type="protein sequence ID" value="UUX48416.1"/>
    <property type="molecule type" value="Genomic_DNA"/>
</dbReference>
<dbReference type="RefSeq" id="WP_257766923.1">
    <property type="nucleotide sequence ID" value="NZ_CP102480.1"/>
</dbReference>
<dbReference type="KEGG" id="naci:NUH88_13435"/>
<evidence type="ECO:0000313" key="2">
    <source>
        <dbReference type="Proteomes" id="UP001060336"/>
    </source>
</evidence>
<gene>
    <name evidence="1" type="ORF">NUH88_13435</name>
</gene>
<sequence>MSEQAINYEQLVASYEDRLLNQLRSHGVDLDFLEMWVPDEDPVASILNMVEAAGAFGTEGFTLRISSANLPAGMRNSLADALQPISETKIVDQGEHCLVHVSKINV</sequence>